<organism evidence="1 2">
    <name type="scientific">Colocasia esculenta</name>
    <name type="common">Wild taro</name>
    <name type="synonym">Arum esculentum</name>
    <dbReference type="NCBI Taxonomy" id="4460"/>
    <lineage>
        <taxon>Eukaryota</taxon>
        <taxon>Viridiplantae</taxon>
        <taxon>Streptophyta</taxon>
        <taxon>Embryophyta</taxon>
        <taxon>Tracheophyta</taxon>
        <taxon>Spermatophyta</taxon>
        <taxon>Magnoliopsida</taxon>
        <taxon>Liliopsida</taxon>
        <taxon>Araceae</taxon>
        <taxon>Aroideae</taxon>
        <taxon>Colocasieae</taxon>
        <taxon>Colocasia</taxon>
    </lineage>
</organism>
<dbReference type="Proteomes" id="UP000652761">
    <property type="component" value="Unassembled WGS sequence"/>
</dbReference>
<evidence type="ECO:0000313" key="1">
    <source>
        <dbReference type="EMBL" id="MQM20361.1"/>
    </source>
</evidence>
<dbReference type="AlphaFoldDB" id="A0A843XMG7"/>
<gene>
    <name evidence="1" type="ORF">Taro_053379</name>
</gene>
<evidence type="ECO:0000313" key="2">
    <source>
        <dbReference type="Proteomes" id="UP000652761"/>
    </source>
</evidence>
<accession>A0A843XMG7</accession>
<dbReference type="EMBL" id="NMUH01009744">
    <property type="protein sequence ID" value="MQM20361.1"/>
    <property type="molecule type" value="Genomic_DNA"/>
</dbReference>
<reference evidence="1" key="1">
    <citation type="submission" date="2017-07" db="EMBL/GenBank/DDBJ databases">
        <title>Taro Niue Genome Assembly and Annotation.</title>
        <authorList>
            <person name="Atibalentja N."/>
            <person name="Keating K."/>
            <person name="Fields C.J."/>
        </authorList>
    </citation>
    <scope>NUCLEOTIDE SEQUENCE</scope>
    <source>
        <strain evidence="1">Niue_2</strain>
        <tissue evidence="1">Leaf</tissue>
    </source>
</reference>
<name>A0A843XMG7_COLES</name>
<comment type="caution">
    <text evidence="1">The sequence shown here is derived from an EMBL/GenBank/DDBJ whole genome shotgun (WGS) entry which is preliminary data.</text>
</comment>
<proteinExistence type="predicted"/>
<protein>
    <submittedName>
        <fullName evidence="1">Uncharacterized protein</fullName>
    </submittedName>
</protein>
<keyword evidence="2" id="KW-1185">Reference proteome</keyword>
<sequence>MLGAHLPRFEFERAGARVQTICIVPLVVSSVNSDPWVAVQGLGAWRVPGIRFLGRYPCDMSLVIMA</sequence>